<comment type="cofactor">
    <cofactor evidence="1">
        <name>FAD</name>
        <dbReference type="ChEBI" id="CHEBI:57692"/>
    </cofactor>
</comment>
<gene>
    <name evidence="10" type="ORF">BV898_18807</name>
</gene>
<proteinExistence type="inferred from homology"/>
<reference evidence="11" key="1">
    <citation type="submission" date="2017-01" db="EMBL/GenBank/DDBJ databases">
        <title>Comparative genomics of anhydrobiosis in the tardigrade Hypsibius dujardini.</title>
        <authorList>
            <person name="Yoshida Y."/>
            <person name="Koutsovoulos G."/>
            <person name="Laetsch D."/>
            <person name="Stevens L."/>
            <person name="Kumar S."/>
            <person name="Horikawa D."/>
            <person name="Ishino K."/>
            <person name="Komine S."/>
            <person name="Tomita M."/>
            <person name="Blaxter M."/>
            <person name="Arakawa K."/>
        </authorList>
    </citation>
    <scope>NUCLEOTIDE SEQUENCE [LARGE SCALE GENOMIC DNA]</scope>
    <source>
        <strain evidence="11">Z151</strain>
    </source>
</reference>
<protein>
    <recommendedName>
        <fullName evidence="8">L-2-hydroxyglutarate dehydrogenase, mitochondrial</fullName>
        <ecNumber evidence="7">1.1.99.2</ecNumber>
    </recommendedName>
</protein>
<evidence type="ECO:0000256" key="5">
    <source>
        <dbReference type="ARBA" id="ARBA00036066"/>
    </source>
</evidence>
<dbReference type="Gene3D" id="3.50.50.60">
    <property type="entry name" value="FAD/NAD(P)-binding domain"/>
    <property type="match status" value="1"/>
</dbReference>
<evidence type="ECO:0000313" key="11">
    <source>
        <dbReference type="Proteomes" id="UP000192578"/>
    </source>
</evidence>
<evidence type="ECO:0000256" key="3">
    <source>
        <dbReference type="ARBA" id="ARBA00022827"/>
    </source>
</evidence>
<evidence type="ECO:0000256" key="4">
    <source>
        <dbReference type="ARBA" id="ARBA00023002"/>
    </source>
</evidence>
<keyword evidence="4" id="KW-0560">Oxidoreductase</keyword>
<dbReference type="Proteomes" id="UP000192578">
    <property type="component" value="Unassembled WGS sequence"/>
</dbReference>
<dbReference type="OrthoDB" id="498204at2759"/>
<dbReference type="SUPFAM" id="SSF51905">
    <property type="entry name" value="FAD/NAD(P)-binding domain"/>
    <property type="match status" value="1"/>
</dbReference>
<accession>A0A9X6NKB8</accession>
<evidence type="ECO:0000256" key="1">
    <source>
        <dbReference type="ARBA" id="ARBA00001974"/>
    </source>
</evidence>
<organism evidence="10 11">
    <name type="scientific">Hypsibius exemplaris</name>
    <name type="common">Freshwater tardigrade</name>
    <dbReference type="NCBI Taxonomy" id="2072580"/>
    <lineage>
        <taxon>Eukaryota</taxon>
        <taxon>Metazoa</taxon>
        <taxon>Ecdysozoa</taxon>
        <taxon>Tardigrada</taxon>
        <taxon>Eutardigrada</taxon>
        <taxon>Parachela</taxon>
        <taxon>Hypsibioidea</taxon>
        <taxon>Hypsibiidae</taxon>
        <taxon>Hypsibius</taxon>
    </lineage>
</organism>
<feature type="domain" description="FAD dependent oxidoreductase" evidence="9">
    <location>
        <begin position="54"/>
        <end position="451"/>
    </location>
</feature>
<dbReference type="InterPro" id="IPR036188">
    <property type="entry name" value="FAD/NAD-bd_sf"/>
</dbReference>
<dbReference type="EC" id="1.1.99.2" evidence="7"/>
<dbReference type="GO" id="GO:0047545">
    <property type="term" value="F:(S)-2-hydroxyglutarate dehydrogenase activity"/>
    <property type="evidence" value="ECO:0007669"/>
    <property type="project" value="UniProtKB-EC"/>
</dbReference>
<dbReference type="InterPro" id="IPR006076">
    <property type="entry name" value="FAD-dep_OxRdtase"/>
</dbReference>
<evidence type="ECO:0000259" key="9">
    <source>
        <dbReference type="Pfam" id="PF01266"/>
    </source>
</evidence>
<comment type="caution">
    <text evidence="10">The sequence shown here is derived from an EMBL/GenBank/DDBJ whole genome shotgun (WGS) entry which is preliminary data.</text>
</comment>
<sequence length="462" mass="50813">MAFSVQTTVQRALLRTSRQLLPPSTTVTSPASSSVATYATAAAKEANREQNDYDLAIVGGGIVGAATAYKISQMGGAKPLRIVILEKEKEMAMHQTGRNSGVIHSGIYYRPGSLKAALCVQGLDLMYEYCDKYSIPYKKVGKLIVAVDDGEVPGLMNLLKNGTANKVRDLQLIEGSQIKEYEPYCRGVKALLSPHTGIVDYGLVTRSMGDNVKARGGEVKLNYEVSKFQSAPEDGRLLIFAKDGRSVSCKGAIVCGGLQSDRLAVLSNCKPTPKIVPFRGDYLRLKPEKRHLVRGNIYPVPDARFPFLGVHFTPRMNGDLWLGPTAVLSFAREGYGMFSFNLRDTWEELTFPGLIKLGGRFLRFGLGEMWRNIYTPAQVKLLQRYIPEISAKDVERTHAGNRAQAIDSNGDMVDDFIIDTAQDEMGKKIVHVRNAPSPAATSSLAIANHIVNTVKEKFEFMK</sequence>
<evidence type="ECO:0000313" key="10">
    <source>
        <dbReference type="EMBL" id="OWA54403.1"/>
    </source>
</evidence>
<name>A0A9X6NKB8_HYPEX</name>
<keyword evidence="2" id="KW-0285">Flavoprotein</keyword>
<dbReference type="Gene3D" id="3.30.9.10">
    <property type="entry name" value="D-Amino Acid Oxidase, subunit A, domain 2"/>
    <property type="match status" value="1"/>
</dbReference>
<dbReference type="PANTHER" id="PTHR43104:SF2">
    <property type="entry name" value="L-2-HYDROXYGLUTARATE DEHYDROGENASE, MITOCHONDRIAL"/>
    <property type="match status" value="1"/>
</dbReference>
<keyword evidence="11" id="KW-1185">Reference proteome</keyword>
<comment type="similarity">
    <text evidence="6">Belongs to the L2HGDH family.</text>
</comment>
<evidence type="ECO:0000256" key="2">
    <source>
        <dbReference type="ARBA" id="ARBA00022630"/>
    </source>
</evidence>
<dbReference type="EMBL" id="MTYJ01000402">
    <property type="protein sequence ID" value="OWA54403.1"/>
    <property type="molecule type" value="Genomic_DNA"/>
</dbReference>
<comment type="catalytic activity">
    <reaction evidence="5">
        <text>(S)-2-hydroxyglutarate + A = 2-oxoglutarate + AH2</text>
        <dbReference type="Rhea" id="RHEA:21252"/>
        <dbReference type="ChEBI" id="CHEBI:13193"/>
        <dbReference type="ChEBI" id="CHEBI:16782"/>
        <dbReference type="ChEBI" id="CHEBI:16810"/>
        <dbReference type="ChEBI" id="CHEBI:17499"/>
        <dbReference type="EC" id="1.1.99.2"/>
    </reaction>
</comment>
<evidence type="ECO:0000256" key="6">
    <source>
        <dbReference type="ARBA" id="ARBA00037941"/>
    </source>
</evidence>
<dbReference type="AlphaFoldDB" id="A0A9X6NKB8"/>
<dbReference type="PANTHER" id="PTHR43104">
    <property type="entry name" value="L-2-HYDROXYGLUTARATE DEHYDROGENASE, MITOCHONDRIAL"/>
    <property type="match status" value="1"/>
</dbReference>
<dbReference type="NCBIfam" id="NF008726">
    <property type="entry name" value="PRK11728.1"/>
    <property type="match status" value="1"/>
</dbReference>
<evidence type="ECO:0000256" key="7">
    <source>
        <dbReference type="ARBA" id="ARBA00038878"/>
    </source>
</evidence>
<dbReference type="Pfam" id="PF01266">
    <property type="entry name" value="DAO"/>
    <property type="match status" value="1"/>
</dbReference>
<evidence type="ECO:0000256" key="8">
    <source>
        <dbReference type="ARBA" id="ARBA00041137"/>
    </source>
</evidence>
<keyword evidence="3" id="KW-0274">FAD</keyword>